<comment type="similarity">
    <text evidence="1">Belongs to the UDP-glycosyltransferase family.</text>
</comment>
<sequence length="515" mass="57912">MKTSVLLVSFVLAAFFNVGNASKILFVQAFCAHSHYTLGVTIANELAARGHQVTLIAPYKQEKPHKNLKEVIVDSCTTVSDLKGDLYEMGQMSYWGQMHVASTFGFLSSDKVLADPQIQKLLSSDEHFDLVVLEHFFNEPLFIFPYKFKCPSVTIAPGPMTVFTNHLMGNPAPPSYVPTILADYGIHMSFWQRMKNTYINLLGDFFVHFELLPTMNNMLQKHVPDAPAITDIIYNNSLMLLTSHSSFGNPVPLQPNIKEIGGHHILPPKELPKDIKDFLDSAKEGAILFSMGSNLKSADFPEDKKKAILKAFSKIKQKVLWKFEADLPNKPSNVKIMKWLPQKDVLAHPNVVAFISHVGLLGTLEAVSAGVPILGLPVFWDQVKNIDDAVGKGIAVKLNFFELNEETFDKALTEVLKNPKYRANAKRRSQLMHDQPIKQMDEAIFWIEYVIRNHGAYHLRSSAVNLKWYQRYLVDVIAFVGGVLVIVLLIFYKLMGVLFGSKKSDKHVGKSKKNN</sequence>
<keyword evidence="4" id="KW-1133">Transmembrane helix</keyword>
<dbReference type="InterPro" id="IPR050271">
    <property type="entry name" value="UDP-glycosyltransferase"/>
</dbReference>
<name>A0A9P0KE07_ACAOB</name>
<dbReference type="InterPro" id="IPR002213">
    <property type="entry name" value="UDP_glucos_trans"/>
</dbReference>
<feature type="chain" id="PRO_5040217474" description="UDP-glucuronosyltransferase" evidence="5">
    <location>
        <begin position="22"/>
        <end position="515"/>
    </location>
</feature>
<evidence type="ECO:0000256" key="1">
    <source>
        <dbReference type="ARBA" id="ARBA00009995"/>
    </source>
</evidence>
<dbReference type="Proteomes" id="UP001152888">
    <property type="component" value="Unassembled WGS sequence"/>
</dbReference>
<comment type="caution">
    <text evidence="6">The sequence shown here is derived from an EMBL/GenBank/DDBJ whole genome shotgun (WGS) entry which is preliminary data.</text>
</comment>
<organism evidence="6 7">
    <name type="scientific">Acanthoscelides obtectus</name>
    <name type="common">Bean weevil</name>
    <name type="synonym">Bruchus obtectus</name>
    <dbReference type="NCBI Taxonomy" id="200917"/>
    <lineage>
        <taxon>Eukaryota</taxon>
        <taxon>Metazoa</taxon>
        <taxon>Ecdysozoa</taxon>
        <taxon>Arthropoda</taxon>
        <taxon>Hexapoda</taxon>
        <taxon>Insecta</taxon>
        <taxon>Pterygota</taxon>
        <taxon>Neoptera</taxon>
        <taxon>Endopterygota</taxon>
        <taxon>Coleoptera</taxon>
        <taxon>Polyphaga</taxon>
        <taxon>Cucujiformia</taxon>
        <taxon>Chrysomeloidea</taxon>
        <taxon>Chrysomelidae</taxon>
        <taxon>Bruchinae</taxon>
        <taxon>Bruchini</taxon>
        <taxon>Acanthoscelides</taxon>
    </lineage>
</organism>
<gene>
    <name evidence="6" type="ORF">ACAOBT_LOCUS10612</name>
</gene>
<dbReference type="PANTHER" id="PTHR48043:SF159">
    <property type="entry name" value="EG:EG0003.4 PROTEIN-RELATED"/>
    <property type="match status" value="1"/>
</dbReference>
<dbReference type="GO" id="GO:0008194">
    <property type="term" value="F:UDP-glycosyltransferase activity"/>
    <property type="evidence" value="ECO:0007669"/>
    <property type="project" value="InterPro"/>
</dbReference>
<dbReference type="EMBL" id="CAKOFQ010006810">
    <property type="protein sequence ID" value="CAH1973546.1"/>
    <property type="molecule type" value="Genomic_DNA"/>
</dbReference>
<proteinExistence type="inferred from homology"/>
<evidence type="ECO:0000313" key="6">
    <source>
        <dbReference type="EMBL" id="CAH1973546.1"/>
    </source>
</evidence>
<evidence type="ECO:0000256" key="2">
    <source>
        <dbReference type="ARBA" id="ARBA00022676"/>
    </source>
</evidence>
<dbReference type="AlphaFoldDB" id="A0A9P0KE07"/>
<keyword evidence="2" id="KW-0328">Glycosyltransferase</keyword>
<evidence type="ECO:0008006" key="8">
    <source>
        <dbReference type="Google" id="ProtNLM"/>
    </source>
</evidence>
<dbReference type="Gene3D" id="3.40.50.2000">
    <property type="entry name" value="Glycogen Phosphorylase B"/>
    <property type="match status" value="2"/>
</dbReference>
<feature type="transmembrane region" description="Helical" evidence="4">
    <location>
        <begin position="472"/>
        <end position="492"/>
    </location>
</feature>
<dbReference type="OrthoDB" id="5835829at2759"/>
<keyword evidence="7" id="KW-1185">Reference proteome</keyword>
<accession>A0A9P0KE07</accession>
<evidence type="ECO:0000256" key="5">
    <source>
        <dbReference type="SAM" id="SignalP"/>
    </source>
</evidence>
<evidence type="ECO:0000256" key="3">
    <source>
        <dbReference type="ARBA" id="ARBA00022679"/>
    </source>
</evidence>
<keyword evidence="5" id="KW-0732">Signal</keyword>
<evidence type="ECO:0000256" key="4">
    <source>
        <dbReference type="SAM" id="Phobius"/>
    </source>
</evidence>
<dbReference type="CDD" id="cd03784">
    <property type="entry name" value="GT1_Gtf-like"/>
    <property type="match status" value="1"/>
</dbReference>
<keyword evidence="4" id="KW-0472">Membrane</keyword>
<dbReference type="FunFam" id="3.40.50.2000:FF:000050">
    <property type="entry name" value="UDP-glucuronosyltransferase"/>
    <property type="match status" value="1"/>
</dbReference>
<dbReference type="PANTHER" id="PTHR48043">
    <property type="entry name" value="EG:EG0003.4 PROTEIN-RELATED"/>
    <property type="match status" value="1"/>
</dbReference>
<dbReference type="Pfam" id="PF00201">
    <property type="entry name" value="UDPGT"/>
    <property type="match status" value="1"/>
</dbReference>
<reference evidence="6" key="1">
    <citation type="submission" date="2022-03" db="EMBL/GenBank/DDBJ databases">
        <authorList>
            <person name="Sayadi A."/>
        </authorList>
    </citation>
    <scope>NUCLEOTIDE SEQUENCE</scope>
</reference>
<feature type="signal peptide" evidence="5">
    <location>
        <begin position="1"/>
        <end position="21"/>
    </location>
</feature>
<keyword evidence="3" id="KW-0808">Transferase</keyword>
<dbReference type="SUPFAM" id="SSF53756">
    <property type="entry name" value="UDP-Glycosyltransferase/glycogen phosphorylase"/>
    <property type="match status" value="1"/>
</dbReference>
<keyword evidence="4" id="KW-0812">Transmembrane</keyword>
<evidence type="ECO:0000313" key="7">
    <source>
        <dbReference type="Proteomes" id="UP001152888"/>
    </source>
</evidence>
<protein>
    <recommendedName>
        <fullName evidence="8">UDP-glucuronosyltransferase</fullName>
    </recommendedName>
</protein>